<accession>A0A2S3X3W6</accession>
<feature type="region of interest" description="Disordered" evidence="1">
    <location>
        <begin position="1"/>
        <end position="39"/>
    </location>
</feature>
<dbReference type="EMBL" id="MINH01000019">
    <property type="protein sequence ID" value="POG10129.1"/>
    <property type="molecule type" value="Genomic_DNA"/>
</dbReference>
<dbReference type="RefSeq" id="WP_103446907.1">
    <property type="nucleotide sequence ID" value="NZ_MINH01000019.1"/>
</dbReference>
<dbReference type="Proteomes" id="UP000237230">
    <property type="component" value="Unassembled WGS sequence"/>
</dbReference>
<name>A0A2S3X3W6_PSEPU</name>
<sequence>MIFAPCQPCYPRRHSPQRAEHAKTEEARPHHRRQLSNGIDDQYFRQLGEARDTAHARELVADLIDFDEKTARVLDALIEGFTIHNALSKTTVSRADILALIEAIA</sequence>
<proteinExistence type="predicted"/>
<dbReference type="AlphaFoldDB" id="A0A2S3X3W6"/>
<protein>
    <submittedName>
        <fullName evidence="2">Uncharacterized protein</fullName>
    </submittedName>
</protein>
<dbReference type="Gene3D" id="1.10.357.10">
    <property type="entry name" value="Tetracycline Repressor, domain 2"/>
    <property type="match status" value="1"/>
</dbReference>
<reference evidence="2 3" key="2">
    <citation type="submission" date="2018-03" db="EMBL/GenBank/DDBJ databases">
        <title>Draft genome of Pseudomonas putida strain KH-21-114.</title>
        <authorList>
            <person name="Yoshizawa S."/>
            <person name="Khan N.H."/>
            <person name="Nishimura M."/>
            <person name="Chiura H.X."/>
            <person name="Ogura Y."/>
            <person name="Hayashi T."/>
            <person name="Kogure K."/>
        </authorList>
    </citation>
    <scope>NUCLEOTIDE SEQUENCE [LARGE SCALE GENOMIC DNA]</scope>
    <source>
        <strain evidence="2 3">KH-21-114</strain>
    </source>
</reference>
<evidence type="ECO:0000256" key="1">
    <source>
        <dbReference type="SAM" id="MobiDB-lite"/>
    </source>
</evidence>
<gene>
    <name evidence="2" type="ORF">BGP84_10445</name>
</gene>
<dbReference type="OrthoDB" id="9809265at2"/>
<feature type="compositionally biased region" description="Basic and acidic residues" evidence="1">
    <location>
        <begin position="17"/>
        <end position="28"/>
    </location>
</feature>
<reference evidence="2 3" key="1">
    <citation type="submission" date="2016-08" db="EMBL/GenBank/DDBJ databases">
        <authorList>
            <person name="Seilhamer J.J."/>
        </authorList>
    </citation>
    <scope>NUCLEOTIDE SEQUENCE [LARGE SCALE GENOMIC DNA]</scope>
    <source>
        <strain evidence="2 3">KH-21-114</strain>
    </source>
</reference>
<evidence type="ECO:0000313" key="2">
    <source>
        <dbReference type="EMBL" id="POG10129.1"/>
    </source>
</evidence>
<comment type="caution">
    <text evidence="2">The sequence shown here is derived from an EMBL/GenBank/DDBJ whole genome shotgun (WGS) entry which is preliminary data.</text>
</comment>
<organism evidence="2 3">
    <name type="scientific">Pseudomonas putida</name>
    <name type="common">Arthrobacter siderocapsulatus</name>
    <dbReference type="NCBI Taxonomy" id="303"/>
    <lineage>
        <taxon>Bacteria</taxon>
        <taxon>Pseudomonadati</taxon>
        <taxon>Pseudomonadota</taxon>
        <taxon>Gammaproteobacteria</taxon>
        <taxon>Pseudomonadales</taxon>
        <taxon>Pseudomonadaceae</taxon>
        <taxon>Pseudomonas</taxon>
    </lineage>
</organism>
<evidence type="ECO:0000313" key="3">
    <source>
        <dbReference type="Proteomes" id="UP000237230"/>
    </source>
</evidence>